<keyword evidence="3" id="KW-1185">Reference proteome</keyword>
<dbReference type="AlphaFoldDB" id="A0AAN7V797"/>
<evidence type="ECO:0000313" key="3">
    <source>
        <dbReference type="Proteomes" id="UP001329430"/>
    </source>
</evidence>
<dbReference type="InterPro" id="IPR036728">
    <property type="entry name" value="PBP_GOBP_sf"/>
</dbReference>
<feature type="signal peptide" evidence="1">
    <location>
        <begin position="1"/>
        <end position="17"/>
    </location>
</feature>
<organism evidence="2 3">
    <name type="scientific">Pyrocoelia pectoralis</name>
    <dbReference type="NCBI Taxonomy" id="417401"/>
    <lineage>
        <taxon>Eukaryota</taxon>
        <taxon>Metazoa</taxon>
        <taxon>Ecdysozoa</taxon>
        <taxon>Arthropoda</taxon>
        <taxon>Hexapoda</taxon>
        <taxon>Insecta</taxon>
        <taxon>Pterygota</taxon>
        <taxon>Neoptera</taxon>
        <taxon>Endopterygota</taxon>
        <taxon>Coleoptera</taxon>
        <taxon>Polyphaga</taxon>
        <taxon>Elateriformia</taxon>
        <taxon>Elateroidea</taxon>
        <taxon>Lampyridae</taxon>
        <taxon>Lampyrinae</taxon>
        <taxon>Pyrocoelia</taxon>
    </lineage>
</organism>
<dbReference type="GO" id="GO:0005549">
    <property type="term" value="F:odorant binding"/>
    <property type="evidence" value="ECO:0007669"/>
    <property type="project" value="InterPro"/>
</dbReference>
<dbReference type="SUPFAM" id="SSF47565">
    <property type="entry name" value="Insect pheromone/odorant-binding proteins"/>
    <property type="match status" value="1"/>
</dbReference>
<accession>A0AAN7V797</accession>
<dbReference type="Gene3D" id="1.10.238.20">
    <property type="entry name" value="Pheromone/general odorant binding protein domain"/>
    <property type="match status" value="1"/>
</dbReference>
<sequence>MDSLYFAGIILLITVHGHKVVTLNADDIACCNEYNVRITTFIQWFDKKLLLPEHDPLVNKFAKCWLNRRGYVNSDGVMNESLYREWIRATTFRGIDTKSLTEADLQNKERSIDAIIPFCKDHAKFSDDDDYRIIFYNCVASKVYDIKQL</sequence>
<protein>
    <submittedName>
        <fullName evidence="2">Uncharacterized protein</fullName>
    </submittedName>
</protein>
<gene>
    <name evidence="2" type="ORF">RI129_010592</name>
</gene>
<comment type="caution">
    <text evidence="2">The sequence shown here is derived from an EMBL/GenBank/DDBJ whole genome shotgun (WGS) entry which is preliminary data.</text>
</comment>
<reference evidence="2 3" key="1">
    <citation type="journal article" date="2024" name="Insects">
        <title>An Improved Chromosome-Level Genome Assembly of the Firefly Pyrocoelia pectoralis.</title>
        <authorList>
            <person name="Fu X."/>
            <person name="Meyer-Rochow V.B."/>
            <person name="Ballantyne L."/>
            <person name="Zhu X."/>
        </authorList>
    </citation>
    <scope>NUCLEOTIDE SEQUENCE [LARGE SCALE GENOMIC DNA]</scope>
    <source>
        <strain evidence="2">XCY_ONT2</strain>
    </source>
</reference>
<feature type="chain" id="PRO_5042965229" evidence="1">
    <location>
        <begin position="18"/>
        <end position="149"/>
    </location>
</feature>
<proteinExistence type="predicted"/>
<keyword evidence="1" id="KW-0732">Signal</keyword>
<dbReference type="EMBL" id="JAVRBK010000008">
    <property type="protein sequence ID" value="KAK5639781.1"/>
    <property type="molecule type" value="Genomic_DNA"/>
</dbReference>
<evidence type="ECO:0000313" key="2">
    <source>
        <dbReference type="EMBL" id="KAK5639781.1"/>
    </source>
</evidence>
<dbReference type="Proteomes" id="UP001329430">
    <property type="component" value="Chromosome 8"/>
</dbReference>
<name>A0AAN7V797_9COLE</name>
<evidence type="ECO:0000256" key="1">
    <source>
        <dbReference type="SAM" id="SignalP"/>
    </source>
</evidence>